<proteinExistence type="predicted"/>
<dbReference type="GeneID" id="67182398"/>
<dbReference type="HOGENOM" id="CLU_096796_0_0_6"/>
<dbReference type="EMBL" id="CP002209">
    <property type="protein sequence ID" value="ADN76402.1"/>
    <property type="molecule type" value="Genomic_DNA"/>
</dbReference>
<dbReference type="eggNOG" id="COG3816">
    <property type="taxonomic scope" value="Bacteria"/>
</dbReference>
<evidence type="ECO:0000313" key="3">
    <source>
        <dbReference type="Proteomes" id="UP000006683"/>
    </source>
</evidence>
<evidence type="ECO:0000313" key="2">
    <source>
        <dbReference type="EMBL" id="ADN76402.1"/>
    </source>
</evidence>
<dbReference type="STRING" id="550540.Fbal_2199"/>
<feature type="domain" description="DUF1285" evidence="1">
    <location>
        <begin position="13"/>
        <end position="80"/>
    </location>
</feature>
<dbReference type="AlphaFoldDB" id="E1SVS1"/>
<dbReference type="OrthoDB" id="3078366at2"/>
<dbReference type="Gene3D" id="2.30.270.10">
    <property type="entry name" value="duf1285 protein"/>
    <property type="match status" value="1"/>
</dbReference>
<dbReference type="KEGG" id="fbl:Fbal_2199"/>
<dbReference type="Proteomes" id="UP000006683">
    <property type="component" value="Chromosome"/>
</dbReference>
<organism evidence="2 3">
    <name type="scientific">Ferrimonas balearica (strain DSM 9799 / CCM 4581 / KCTC 23876 / PAT)</name>
    <dbReference type="NCBI Taxonomy" id="550540"/>
    <lineage>
        <taxon>Bacteria</taxon>
        <taxon>Pseudomonadati</taxon>
        <taxon>Pseudomonadota</taxon>
        <taxon>Gammaproteobacteria</taxon>
        <taxon>Alteromonadales</taxon>
        <taxon>Ferrimonadaceae</taxon>
        <taxon>Ferrimonas</taxon>
    </lineage>
</organism>
<reference evidence="2 3" key="1">
    <citation type="journal article" date="2010" name="Stand. Genomic Sci.">
        <title>Complete genome sequence of Ferrimonas balearica type strain (PAT).</title>
        <authorList>
            <person name="Nolan M."/>
            <person name="Sikorski J."/>
            <person name="Davenport K."/>
            <person name="Lucas S."/>
            <person name="Glavina Del Rio T."/>
            <person name="Tice H."/>
            <person name="Cheng J."/>
            <person name="Goodwin L."/>
            <person name="Pitluck S."/>
            <person name="Liolios K."/>
            <person name="Ivanova N."/>
            <person name="Mavromatis K."/>
            <person name="Ovchinnikova G."/>
            <person name="Pati A."/>
            <person name="Chen A."/>
            <person name="Palaniappan K."/>
            <person name="Land M."/>
            <person name="Hauser L."/>
            <person name="Chang Y."/>
            <person name="Jeffries C."/>
            <person name="Tapia R."/>
            <person name="Brettin T."/>
            <person name="Detter J."/>
            <person name="Han C."/>
            <person name="Yasawong M."/>
            <person name="Rohde M."/>
            <person name="Tindall B."/>
            <person name="Goker M."/>
            <person name="Woyke T."/>
            <person name="Bristow J."/>
            <person name="Eisen J."/>
            <person name="Markowitz V."/>
            <person name="Hugenholtz P."/>
            <person name="Kyrpides N."/>
            <person name="Klenk H."/>
            <person name="Lapidus A."/>
        </authorList>
    </citation>
    <scope>NUCLEOTIDE SEQUENCE [LARGE SCALE GENOMIC DNA]</scope>
    <source>
        <strain evidence="3">DSM 9799 / CCM 4581 / KCTC 23876 / PAT</strain>
    </source>
</reference>
<name>E1SVS1_FERBD</name>
<gene>
    <name evidence="2" type="ordered locus">Fbal_2199</name>
</gene>
<dbReference type="InterPro" id="IPR023361">
    <property type="entry name" value="DUF1285_beta_roll_sf"/>
</dbReference>
<sequence>MLERLVRQVGENPQLDQWDPPLCGDIDIRIDGDGVWHCQGTPFPRPALVQLFASVLRAEADGHHYLVTPVEKWRIQVEDVAFVLTDLVQEGEQWWLVGSAGLRCPVTAEHPWQLRDGVPYVSLWHGTWGKLARPLYYRLAEQVVQNQQEYGVWLGSQWCVLGEKE</sequence>
<dbReference type="InterPro" id="IPR048341">
    <property type="entry name" value="DUF1285_N"/>
</dbReference>
<protein>
    <recommendedName>
        <fullName evidence="1">DUF1285 domain-containing protein</fullName>
    </recommendedName>
</protein>
<accession>E1SVS1</accession>
<evidence type="ECO:0000259" key="1">
    <source>
        <dbReference type="Pfam" id="PF06938"/>
    </source>
</evidence>
<dbReference type="RefSeq" id="WP_013345708.1">
    <property type="nucleotide sequence ID" value="NC_014541.1"/>
</dbReference>
<dbReference type="Pfam" id="PF06938">
    <property type="entry name" value="DUF1285_N"/>
    <property type="match status" value="1"/>
</dbReference>
<keyword evidence="3" id="KW-1185">Reference proteome</keyword>
<dbReference type="Gene3D" id="3.10.540.10">
    <property type="entry name" value="duf1285 like domain"/>
    <property type="match status" value="1"/>
</dbReference>